<name>A0A7W7D0U9_9ACTN</name>
<evidence type="ECO:0000256" key="2">
    <source>
        <dbReference type="ARBA" id="ARBA00022840"/>
    </source>
</evidence>
<keyword evidence="2 4" id="KW-0067">ATP-binding</keyword>
<proteinExistence type="predicted"/>
<dbReference type="PANTHER" id="PTHR43158">
    <property type="entry name" value="SKFA PEPTIDE EXPORT ATP-BINDING PROTEIN SKFE"/>
    <property type="match status" value="1"/>
</dbReference>
<dbReference type="Gene3D" id="3.40.50.300">
    <property type="entry name" value="P-loop containing nucleotide triphosphate hydrolases"/>
    <property type="match status" value="1"/>
</dbReference>
<accession>A0A7W7D0U9</accession>
<dbReference type="AlphaFoldDB" id="A0A7W7D0U9"/>
<dbReference type="GO" id="GO:0005524">
    <property type="term" value="F:ATP binding"/>
    <property type="evidence" value="ECO:0007669"/>
    <property type="project" value="UniProtKB-KW"/>
</dbReference>
<dbReference type="InterPro" id="IPR003593">
    <property type="entry name" value="AAA+_ATPase"/>
</dbReference>
<organism evidence="4 5">
    <name type="scientific">Paractinoplanes abujensis</name>
    <dbReference type="NCBI Taxonomy" id="882441"/>
    <lineage>
        <taxon>Bacteria</taxon>
        <taxon>Bacillati</taxon>
        <taxon>Actinomycetota</taxon>
        <taxon>Actinomycetes</taxon>
        <taxon>Micromonosporales</taxon>
        <taxon>Micromonosporaceae</taxon>
        <taxon>Paractinoplanes</taxon>
    </lineage>
</organism>
<dbReference type="GO" id="GO:0016887">
    <property type="term" value="F:ATP hydrolysis activity"/>
    <property type="evidence" value="ECO:0007669"/>
    <property type="project" value="InterPro"/>
</dbReference>
<dbReference type="PANTHER" id="PTHR43158:SF5">
    <property type="entry name" value="ABC TRANSPORTER, ATP-BINDING PROTEIN"/>
    <property type="match status" value="1"/>
</dbReference>
<dbReference type="InterPro" id="IPR027417">
    <property type="entry name" value="P-loop_NTPase"/>
</dbReference>
<dbReference type="InterPro" id="IPR003439">
    <property type="entry name" value="ABC_transporter-like_ATP-bd"/>
</dbReference>
<evidence type="ECO:0000259" key="3">
    <source>
        <dbReference type="PROSITE" id="PS50893"/>
    </source>
</evidence>
<gene>
    <name evidence="4" type="ORF">BKA14_007368</name>
</gene>
<dbReference type="SMART" id="SM00382">
    <property type="entry name" value="AAA"/>
    <property type="match status" value="1"/>
</dbReference>
<comment type="caution">
    <text evidence="4">The sequence shown here is derived from an EMBL/GenBank/DDBJ whole genome shotgun (WGS) entry which is preliminary data.</text>
</comment>
<evidence type="ECO:0000313" key="4">
    <source>
        <dbReference type="EMBL" id="MBB4697220.1"/>
    </source>
</evidence>
<reference evidence="4 5" key="1">
    <citation type="submission" date="2020-08" db="EMBL/GenBank/DDBJ databases">
        <title>Sequencing the genomes of 1000 actinobacteria strains.</title>
        <authorList>
            <person name="Klenk H.-P."/>
        </authorList>
    </citation>
    <scope>NUCLEOTIDE SEQUENCE [LARGE SCALE GENOMIC DNA]</scope>
    <source>
        <strain evidence="4 5">DSM 45518</strain>
    </source>
</reference>
<evidence type="ECO:0000313" key="5">
    <source>
        <dbReference type="Proteomes" id="UP000542742"/>
    </source>
</evidence>
<evidence type="ECO:0000256" key="1">
    <source>
        <dbReference type="ARBA" id="ARBA00022741"/>
    </source>
</evidence>
<sequence>MIELRGVTVRYGRTVAVDHVDLDLPTGVIYGLLGRNGSGKTSLLNVLTSYRKPSAGTVLIDGEESFENPRLTRQTSFIRDTLDLSGSDRISTVLAVARWLRPGWDADYAGKLLDLFELHPRERVAGLSRGERSMLGVTLGLASRAPLTVLDEAYLGMDAVARTLFYRELLDDYLAHPRTIVLSTHLIEEVADLFERVIIMDRGRILLHDETDALRGRGVTVTGPADLVTAFASGHTVLGEHSLGTVRALTLDGRLDPGEIARGERDGLSFGPLGLQELFVHLTSQPQPLEASR</sequence>
<dbReference type="EMBL" id="JACHMF010000001">
    <property type="protein sequence ID" value="MBB4697220.1"/>
    <property type="molecule type" value="Genomic_DNA"/>
</dbReference>
<feature type="domain" description="ABC transporter" evidence="3">
    <location>
        <begin position="2"/>
        <end position="227"/>
    </location>
</feature>
<dbReference type="CDD" id="cd03230">
    <property type="entry name" value="ABC_DR_subfamily_A"/>
    <property type="match status" value="1"/>
</dbReference>
<dbReference type="Proteomes" id="UP000542742">
    <property type="component" value="Unassembled WGS sequence"/>
</dbReference>
<keyword evidence="5" id="KW-1185">Reference proteome</keyword>
<dbReference type="Pfam" id="PF00005">
    <property type="entry name" value="ABC_tran"/>
    <property type="match status" value="1"/>
</dbReference>
<dbReference type="RefSeq" id="WP_184955364.1">
    <property type="nucleotide sequence ID" value="NZ_BOMC01000017.1"/>
</dbReference>
<keyword evidence="1" id="KW-0547">Nucleotide-binding</keyword>
<protein>
    <submittedName>
        <fullName evidence="4">ABC-2 type transport system ATP-binding protein</fullName>
    </submittedName>
</protein>
<dbReference type="PROSITE" id="PS50893">
    <property type="entry name" value="ABC_TRANSPORTER_2"/>
    <property type="match status" value="1"/>
</dbReference>
<dbReference type="SUPFAM" id="SSF52540">
    <property type="entry name" value="P-loop containing nucleoside triphosphate hydrolases"/>
    <property type="match status" value="1"/>
</dbReference>